<keyword evidence="2" id="KW-1185">Reference proteome</keyword>
<sequence length="382" mass="44575">MKSILKLFIATLFIHSTFGSEVDYVLMPLDHNDVNSVKIKGEYLFKDGFDSRKKTVVVMSDGLDRCFTNHFQQLGFSDKYNVVYFLGRSGSDEISRLVNYNGQTNWSNAYKWLNLDQQAKDLELFRNEVLGGENFHLFSYPSASGIALHYLSVFPNQVSKVLAINPLLFDLQKNMNFRPFEIAISEFSQDFINEKWMKFAWYMGREKPLYEGKIERNDILSKIYQFNLWGFLIPDVPEVKSLSLAVKVRLFEHSRNYLYDFDESKPTPKVVKWMKKSSKEVWDAFDRQPSRFIGMHYDLLTRFTGEMMIVCSSQNLIINPKTFEGLAEFIQNPTMLYINDAHALQKFYGQAEWPLVIQSFFDNDVQGKIQAFKNLQTKGLIH</sequence>
<dbReference type="KEGG" id="bbd:Belba_0221"/>
<dbReference type="InterPro" id="IPR029058">
    <property type="entry name" value="AB_hydrolase_fold"/>
</dbReference>
<dbReference type="SUPFAM" id="SSF53474">
    <property type="entry name" value="alpha/beta-Hydrolases"/>
    <property type="match status" value="1"/>
</dbReference>
<accession>I3Z0X1</accession>
<dbReference type="Gene3D" id="3.40.50.1820">
    <property type="entry name" value="alpha/beta hydrolase"/>
    <property type="match status" value="1"/>
</dbReference>
<organism evidence="1 2">
    <name type="scientific">Belliella baltica (strain DSM 15883 / CIP 108006 / LMG 21964 / BA134)</name>
    <dbReference type="NCBI Taxonomy" id="866536"/>
    <lineage>
        <taxon>Bacteria</taxon>
        <taxon>Pseudomonadati</taxon>
        <taxon>Bacteroidota</taxon>
        <taxon>Cytophagia</taxon>
        <taxon>Cytophagales</taxon>
        <taxon>Cyclobacteriaceae</taxon>
        <taxon>Belliella</taxon>
    </lineage>
</organism>
<dbReference type="OrthoDB" id="816071at2"/>
<name>I3Z0X1_BELBD</name>
<protein>
    <recommendedName>
        <fullName evidence="3">Alpha/beta hydrolase</fullName>
    </recommendedName>
</protein>
<evidence type="ECO:0008006" key="3">
    <source>
        <dbReference type="Google" id="ProtNLM"/>
    </source>
</evidence>
<dbReference type="HOGENOM" id="CLU_722921_0_0_10"/>
<dbReference type="AlphaFoldDB" id="I3Z0X1"/>
<dbReference type="EMBL" id="CP003281">
    <property type="protein sequence ID" value="AFL82889.1"/>
    <property type="molecule type" value="Genomic_DNA"/>
</dbReference>
<dbReference type="RefSeq" id="WP_014770905.1">
    <property type="nucleotide sequence ID" value="NC_018010.1"/>
</dbReference>
<reference evidence="2" key="1">
    <citation type="submission" date="2012-06" db="EMBL/GenBank/DDBJ databases">
        <title>The complete genome of Belliella baltica DSM 15883.</title>
        <authorList>
            <person name="Lucas S."/>
            <person name="Copeland A."/>
            <person name="Lapidus A."/>
            <person name="Goodwin L."/>
            <person name="Pitluck S."/>
            <person name="Peters L."/>
            <person name="Mikhailova N."/>
            <person name="Davenport K."/>
            <person name="Kyrpides N."/>
            <person name="Mavromatis K."/>
            <person name="Pagani I."/>
            <person name="Ivanova N."/>
            <person name="Ovchinnikova G."/>
            <person name="Zeytun A."/>
            <person name="Detter J.C."/>
            <person name="Han C."/>
            <person name="Land M."/>
            <person name="Hauser L."/>
            <person name="Markowitz V."/>
            <person name="Cheng J.-F."/>
            <person name="Hugenholtz P."/>
            <person name="Woyke T."/>
            <person name="Wu D."/>
            <person name="Tindall B."/>
            <person name="Pomrenke H."/>
            <person name="Brambilla E."/>
            <person name="Klenk H.-P."/>
            <person name="Eisen J.A."/>
        </authorList>
    </citation>
    <scope>NUCLEOTIDE SEQUENCE [LARGE SCALE GENOMIC DNA]</scope>
    <source>
        <strain evidence="2">DSM 15883 / CIP 108006 / LMG 21964 / BA134</strain>
    </source>
</reference>
<evidence type="ECO:0000313" key="2">
    <source>
        <dbReference type="Proteomes" id="UP000006050"/>
    </source>
</evidence>
<dbReference type="eggNOG" id="COG0596">
    <property type="taxonomic scope" value="Bacteria"/>
</dbReference>
<dbReference type="Proteomes" id="UP000006050">
    <property type="component" value="Chromosome"/>
</dbReference>
<proteinExistence type="predicted"/>
<evidence type="ECO:0000313" key="1">
    <source>
        <dbReference type="EMBL" id="AFL82889.1"/>
    </source>
</evidence>
<gene>
    <name evidence="1" type="ordered locus">Belba_0221</name>
</gene>